<dbReference type="NCBIfam" id="TIGR02549">
    <property type="entry name" value="CRISPR_DxTHG"/>
    <property type="match status" value="1"/>
</dbReference>
<sequence>MNRHTLITFLGKGARDPNTGYRSTTYRFADRDRSGAFFGLLLAQHLAPDRLLILGTRSSQWDLLVESLAGSGEDEEARLALMEAVSEGAVTPRLLERVRPLMERAVGIPLTPCLIPFGEAQDEQLAILDTIATHVPGGEVSFDLTHGFRHMGMLGFLSAFMLERIGHLRVRGLWYGALDMSRDNITPVVRLDGLSAVRHWIEALSHFEATGDYGVFASLLVADGVAEDKARCLEEAAFHERTFNLLDAVRKLRTFLPVLDTPLGGASGLFQAVLLRHLEWSRESSLDAYQKRLSRAYLHMGDFVRAVIFGWEAVITRHCLATGRDPRDFALGRKAAAEDLDADVRNGIRDRDFVQAYWTIKNLRNSLAHGNPPKDKDLLRVLKSEQDTRRFITESLQRLLD</sequence>
<keyword evidence="2" id="KW-1185">Reference proteome</keyword>
<dbReference type="InterPro" id="IPR011742">
    <property type="entry name" value="CRISPR-assoc_prot_TM1812"/>
</dbReference>
<reference evidence="1 2" key="1">
    <citation type="journal article" date="2011" name="Stand. Genomic Sci.">
        <title>Complete genome sequence of 'Thioalkalivibrio sulfidophilus' HL-EbGr7.</title>
        <authorList>
            <person name="Muyzer G."/>
            <person name="Sorokin D.Y."/>
            <person name="Mavromatis K."/>
            <person name="Lapidus A."/>
            <person name="Clum A."/>
            <person name="Ivanova N."/>
            <person name="Pati A."/>
            <person name="d'Haeseleer P."/>
            <person name="Woyke T."/>
            <person name="Kyrpides N.C."/>
        </authorList>
    </citation>
    <scope>NUCLEOTIDE SEQUENCE [LARGE SCALE GENOMIC DNA]</scope>
    <source>
        <strain evidence="1 2">HL-EbGR7</strain>
    </source>
</reference>
<name>B8GSI1_THISH</name>
<accession>B8GSI1</accession>
<dbReference type="OrthoDB" id="5793884at2"/>
<dbReference type="eggNOG" id="COG1517">
    <property type="taxonomic scope" value="Bacteria"/>
</dbReference>
<gene>
    <name evidence="1" type="ordered locus">Tgr7_1803</name>
</gene>
<dbReference type="AlphaFoldDB" id="B8GSI1"/>
<dbReference type="NCBIfam" id="TIGR02221">
    <property type="entry name" value="cas_TM1812"/>
    <property type="match status" value="1"/>
</dbReference>
<organism evidence="1 2">
    <name type="scientific">Thioalkalivibrio sulfidiphilus (strain HL-EbGR7)</name>
    <dbReference type="NCBI Taxonomy" id="396588"/>
    <lineage>
        <taxon>Bacteria</taxon>
        <taxon>Pseudomonadati</taxon>
        <taxon>Pseudomonadota</taxon>
        <taxon>Gammaproteobacteria</taxon>
        <taxon>Chromatiales</taxon>
        <taxon>Ectothiorhodospiraceae</taxon>
        <taxon>Thioalkalivibrio</taxon>
    </lineage>
</organism>
<dbReference type="EMBL" id="CP001339">
    <property type="protein sequence ID" value="ACL72885.1"/>
    <property type="molecule type" value="Genomic_DNA"/>
</dbReference>
<dbReference type="InterPro" id="IPR013383">
    <property type="entry name" value="CRISPR-assoc_prot_DxTHG_CS"/>
</dbReference>
<dbReference type="KEGG" id="tgr:Tgr7_1803"/>
<dbReference type="Proteomes" id="UP000002383">
    <property type="component" value="Chromosome"/>
</dbReference>
<proteinExistence type="predicted"/>
<evidence type="ECO:0000313" key="1">
    <source>
        <dbReference type="EMBL" id="ACL72885.1"/>
    </source>
</evidence>
<dbReference type="SUPFAM" id="SSF160980">
    <property type="entry name" value="SSO1389-like"/>
    <property type="match status" value="1"/>
</dbReference>
<dbReference type="HOGENOM" id="CLU_025124_2_0_6"/>
<dbReference type="STRING" id="396588.Tgr7_1803"/>
<dbReference type="RefSeq" id="WP_012638367.1">
    <property type="nucleotide sequence ID" value="NC_011901.1"/>
</dbReference>
<evidence type="ECO:0000313" key="2">
    <source>
        <dbReference type="Proteomes" id="UP000002383"/>
    </source>
</evidence>
<protein>
    <submittedName>
        <fullName evidence="1">CRISPR-associated protein, TM1812 family</fullName>
    </submittedName>
</protein>